<comment type="caution">
    <text evidence="4">The sequence shown here is derived from an EMBL/GenBank/DDBJ whole genome shotgun (WGS) entry which is preliminary data.</text>
</comment>
<dbReference type="Proteomes" id="UP000003178">
    <property type="component" value="Unassembled WGS sequence"/>
</dbReference>
<dbReference type="OrthoDB" id="9770331at2"/>
<dbReference type="STRING" id="500633.CLOHIR_00708"/>
<sequence>MKKAILVVSFGTSYHDTREKTIHAVEDKIKAAFEGYDFFRAFTSNMIINKLKKRDGIEIDNPIQAMDRLYEMGYEEVVIQTLHIICGHEYVKLKNQITEYKDKFKSIKFGRPLLFGIEDYKETVEAVKEVTDEMDSTVVLMGHGTDHESHSAYPAIEYYFRDMGADVYVGTVEGYPEIDSVVKRLKERDVKKVHLMPLMLVAGDHAQNDMAGDEEDSWKTVIESEGIETEVHLKGLGEIEKIQQKFVQHALEAEEV</sequence>
<protein>
    <submittedName>
        <fullName evidence="4">Cobalt chelatase (CbiK)</fullName>
        <ecNumber evidence="4">4.99.1.-</ecNumber>
    </submittedName>
</protein>
<dbReference type="PIRSF" id="PIRSF033579">
    <property type="entry name" value="Anaer_Co_chel"/>
    <property type="match status" value="1"/>
</dbReference>
<organism evidence="4 5">
    <name type="scientific">Peptacetobacter hiranonis (strain DSM 13275 / JCM 10541 / KCTC 15199 / TO-931)</name>
    <name type="common">Clostridium hiranonis</name>
    <dbReference type="NCBI Taxonomy" id="500633"/>
    <lineage>
        <taxon>Bacteria</taxon>
        <taxon>Bacillati</taxon>
        <taxon>Bacillota</taxon>
        <taxon>Clostridia</taxon>
        <taxon>Peptostreptococcales</taxon>
        <taxon>Peptostreptococcaceae</taxon>
        <taxon>Peptacetobacter</taxon>
    </lineage>
</organism>
<dbReference type="RefSeq" id="WP_006439619.1">
    <property type="nucleotide sequence ID" value="NZ_DS995356.1"/>
</dbReference>
<reference evidence="4 5" key="1">
    <citation type="submission" date="2008-09" db="EMBL/GenBank/DDBJ databases">
        <authorList>
            <person name="Fulton L."/>
            <person name="Clifton S."/>
            <person name="Fulton B."/>
            <person name="Xu J."/>
            <person name="Minx P."/>
            <person name="Pepin K.H."/>
            <person name="Johnson M."/>
            <person name="Thiruvilangam P."/>
            <person name="Bhonagiri V."/>
            <person name="Nash W.E."/>
            <person name="Mardis E.R."/>
            <person name="Wilson R.K."/>
        </authorList>
    </citation>
    <scope>NUCLEOTIDE SEQUENCE [LARGE SCALE GENOMIC DNA]</scope>
    <source>
        <strain evidence="4 5">DSM 13275</strain>
    </source>
</reference>
<feature type="binding site" evidence="3">
    <location>
        <position position="143"/>
    </location>
    <ligand>
        <name>Co(2+)</name>
        <dbReference type="ChEBI" id="CHEBI:48828"/>
    </ligand>
</feature>
<dbReference type="SUPFAM" id="SSF53800">
    <property type="entry name" value="Chelatase"/>
    <property type="match status" value="1"/>
</dbReference>
<dbReference type="GO" id="GO:0016852">
    <property type="term" value="F:sirohydrochlorin cobaltochelatase activity"/>
    <property type="evidence" value="ECO:0007669"/>
    <property type="project" value="InterPro"/>
</dbReference>
<dbReference type="InterPro" id="IPR010388">
    <property type="entry name" value="Anaerobic_Co-chelatase"/>
</dbReference>
<feature type="binding site" evidence="2">
    <location>
        <position position="205"/>
    </location>
    <ligand>
        <name>Co(2+)</name>
        <dbReference type="ChEBI" id="CHEBI:48828"/>
    </ligand>
</feature>
<dbReference type="Pfam" id="PF06180">
    <property type="entry name" value="CbiK"/>
    <property type="match status" value="1"/>
</dbReference>
<gene>
    <name evidence="4" type="primary">cbiK</name>
    <name evidence="4" type="ORF">CLOHIR_00708</name>
</gene>
<feature type="binding site" evidence="2">
    <location>
        <position position="10"/>
    </location>
    <ligand>
        <name>Co(2+)</name>
        <dbReference type="ChEBI" id="CHEBI:48828"/>
    </ligand>
</feature>
<reference evidence="4 5" key="2">
    <citation type="submission" date="2008-10" db="EMBL/GenBank/DDBJ databases">
        <title>Draft genome sequence of Clostridium hiranonis (DSM 13275).</title>
        <authorList>
            <person name="Sudarsanam P."/>
            <person name="Ley R."/>
            <person name="Guruge J."/>
            <person name="Turnbaugh P.J."/>
            <person name="Mahowald M."/>
            <person name="Liep D."/>
            <person name="Gordon J."/>
        </authorList>
    </citation>
    <scope>NUCLEOTIDE SEQUENCE [LARGE SCALE GENOMIC DNA]</scope>
    <source>
        <strain evidence="4 5">DSM 13275</strain>
    </source>
</reference>
<dbReference type="CDD" id="cd03413">
    <property type="entry name" value="CbiK_C"/>
    <property type="match status" value="1"/>
</dbReference>
<proteinExistence type="predicted"/>
<dbReference type="eggNOG" id="COG4822">
    <property type="taxonomic scope" value="Bacteria"/>
</dbReference>
<dbReference type="Gene3D" id="3.40.50.1400">
    <property type="match status" value="2"/>
</dbReference>
<keyword evidence="4" id="KW-0456">Lyase</keyword>
<dbReference type="PANTHER" id="PTHR33542:SF3">
    <property type="entry name" value="SIROHYDROCHLORIN FERROCHELATASE, CHLOROPLASTIC"/>
    <property type="match status" value="1"/>
</dbReference>
<dbReference type="CDD" id="cd03412">
    <property type="entry name" value="CbiK_N"/>
    <property type="match status" value="1"/>
</dbReference>
<dbReference type="PANTHER" id="PTHR33542">
    <property type="entry name" value="SIROHYDROCHLORIN FERROCHELATASE, CHLOROPLASTIC"/>
    <property type="match status" value="1"/>
</dbReference>
<keyword evidence="5" id="KW-1185">Reference proteome</keyword>
<evidence type="ECO:0000313" key="4">
    <source>
        <dbReference type="EMBL" id="EEA85602.1"/>
    </source>
</evidence>
<dbReference type="GO" id="GO:0046872">
    <property type="term" value="F:metal ion binding"/>
    <property type="evidence" value="ECO:0007669"/>
    <property type="project" value="UniProtKB-KW"/>
</dbReference>
<evidence type="ECO:0000313" key="5">
    <source>
        <dbReference type="Proteomes" id="UP000003178"/>
    </source>
</evidence>
<feature type="binding site" evidence="3">
    <location>
        <position position="173"/>
    </location>
    <ligand>
        <name>Co(2+)</name>
        <dbReference type="ChEBI" id="CHEBI:48828"/>
    </ligand>
</feature>
<dbReference type="EMBL" id="ABWP01000029">
    <property type="protein sequence ID" value="EEA85602.1"/>
    <property type="molecule type" value="Genomic_DNA"/>
</dbReference>
<evidence type="ECO:0000256" key="3">
    <source>
        <dbReference type="PIRSR" id="PIRSR033579-3"/>
    </source>
</evidence>
<dbReference type="GO" id="GO:0019251">
    <property type="term" value="P:anaerobic cobalamin biosynthetic process"/>
    <property type="evidence" value="ECO:0007669"/>
    <property type="project" value="InterPro"/>
</dbReference>
<evidence type="ECO:0000256" key="2">
    <source>
        <dbReference type="PIRSR" id="PIRSR033579-2"/>
    </source>
</evidence>
<accession>B6FXV7</accession>
<evidence type="ECO:0000256" key="1">
    <source>
        <dbReference type="PIRSR" id="PIRSR033579-1"/>
    </source>
</evidence>
<keyword evidence="3" id="KW-0479">Metal-binding</keyword>
<feature type="binding site" evidence="2">
    <location>
        <begin position="85"/>
        <end position="92"/>
    </location>
    <ligand>
        <name>substrate</name>
    </ligand>
</feature>
<dbReference type="EC" id="4.99.1.-" evidence="4"/>
<name>B6FXV7_PEPHT</name>
<feature type="binding site" evidence="2">
    <location>
        <begin position="200"/>
        <end position="201"/>
    </location>
    <ligand>
        <name>substrate</name>
    </ligand>
</feature>
<dbReference type="InterPro" id="IPR050963">
    <property type="entry name" value="Sirohydro_Cobaltochel/CbiX"/>
</dbReference>
<keyword evidence="3" id="KW-0170">Cobalt</keyword>
<dbReference type="AlphaFoldDB" id="B6FXV7"/>
<dbReference type="HOGENOM" id="CLU_036584_1_1_9"/>
<feature type="active site" description="Proton acceptor" evidence="1">
    <location>
        <position position="143"/>
    </location>
</feature>